<dbReference type="Pfam" id="PF12867">
    <property type="entry name" value="DinB_2"/>
    <property type="match status" value="1"/>
</dbReference>
<dbReference type="EMBL" id="BAAALS010000041">
    <property type="protein sequence ID" value="GAA1775043.1"/>
    <property type="molecule type" value="Genomic_DNA"/>
</dbReference>
<reference evidence="3" key="1">
    <citation type="journal article" date="2019" name="Int. J. Syst. Evol. Microbiol.">
        <title>The Global Catalogue of Microorganisms (GCM) 10K type strain sequencing project: providing services to taxonomists for standard genome sequencing and annotation.</title>
        <authorList>
            <consortium name="The Broad Institute Genomics Platform"/>
            <consortium name="The Broad Institute Genome Sequencing Center for Infectious Disease"/>
            <person name="Wu L."/>
            <person name="Ma J."/>
        </authorList>
    </citation>
    <scope>NUCLEOTIDE SEQUENCE [LARGE SCALE GENOMIC DNA]</scope>
    <source>
        <strain evidence="3">JCM 13249</strain>
    </source>
</reference>
<protein>
    <submittedName>
        <fullName evidence="2">DinB family protein</fullName>
    </submittedName>
</protein>
<dbReference type="InterPro" id="IPR024775">
    <property type="entry name" value="DinB-like"/>
</dbReference>
<evidence type="ECO:0000259" key="1">
    <source>
        <dbReference type="Pfam" id="PF12867"/>
    </source>
</evidence>
<name>A0ABP4XB78_9ACTN</name>
<keyword evidence="3" id="KW-1185">Reference proteome</keyword>
<dbReference type="RefSeq" id="WP_344087892.1">
    <property type="nucleotide sequence ID" value="NZ_BAAALS010000041.1"/>
</dbReference>
<evidence type="ECO:0000313" key="3">
    <source>
        <dbReference type="Proteomes" id="UP001500655"/>
    </source>
</evidence>
<dbReference type="Gene3D" id="1.20.120.450">
    <property type="entry name" value="dinb family like domain"/>
    <property type="match status" value="1"/>
</dbReference>
<comment type="caution">
    <text evidence="2">The sequence shown here is derived from an EMBL/GenBank/DDBJ whole genome shotgun (WGS) entry which is preliminary data.</text>
</comment>
<feature type="domain" description="DinB-like" evidence="1">
    <location>
        <begin position="18"/>
        <end position="164"/>
    </location>
</feature>
<sequence length="181" mass="19894">MISARDDIIGTSDYVSGRLRERLTGLTDDEYAWEPVPNCRTVRPVGEGLFRSDGPRVDDDDPREFTTLSWRLAHIIDLLTAERIADWLGIQGIPTWPDIGAPGTAADALERFGLALRHWHSVLAATTEESLVVPLGPAAGPYAEATRRAFVLHILDELIHHGAEVAMMRDLYAATGGQALR</sequence>
<gene>
    <name evidence="2" type="ORF">GCM10009681_53330</name>
</gene>
<dbReference type="SUPFAM" id="SSF109854">
    <property type="entry name" value="DinB/YfiT-like putative metalloenzymes"/>
    <property type="match status" value="1"/>
</dbReference>
<dbReference type="InterPro" id="IPR034660">
    <property type="entry name" value="DinB/YfiT-like"/>
</dbReference>
<evidence type="ECO:0000313" key="2">
    <source>
        <dbReference type="EMBL" id="GAA1775043.1"/>
    </source>
</evidence>
<dbReference type="Proteomes" id="UP001500655">
    <property type="component" value="Unassembled WGS sequence"/>
</dbReference>
<accession>A0ABP4XB78</accession>
<proteinExistence type="predicted"/>
<organism evidence="2 3">
    <name type="scientific">Luedemannella helvata</name>
    <dbReference type="NCBI Taxonomy" id="349315"/>
    <lineage>
        <taxon>Bacteria</taxon>
        <taxon>Bacillati</taxon>
        <taxon>Actinomycetota</taxon>
        <taxon>Actinomycetes</taxon>
        <taxon>Micromonosporales</taxon>
        <taxon>Micromonosporaceae</taxon>
        <taxon>Luedemannella</taxon>
    </lineage>
</organism>